<dbReference type="Proteomes" id="UP001212997">
    <property type="component" value="Unassembled WGS sequence"/>
</dbReference>
<comment type="caution">
    <text evidence="1">The sequence shown here is derived from an EMBL/GenBank/DDBJ whole genome shotgun (WGS) entry which is preliminary data.</text>
</comment>
<dbReference type="EMBL" id="JANAWD010000038">
    <property type="protein sequence ID" value="KAJ3489812.1"/>
    <property type="molecule type" value="Genomic_DNA"/>
</dbReference>
<sequence>MACLQSPHNMAVDIIIEFLGHLRHVPGTLKQCSLVCKPWLYPSQKHLFGTMQIKTHLMKQDFHHILQFLDQYPHVSSFVKHLVFTKDDREDEEISLELTQFHEVISHFPALTSVEIQDLNVVVHATDTCNKNQLTRIIRRVPLPHIRSLLLDRVWTTPVDITYLLWLVSSVDTLRITDSESIAEPSSCHSPLAVDLGNLRHVQLSHSRLSSGLIRQLSKKAPDLYTVSIAERDPNVPDVSRTLIFPSSLALRRLCLDLKNVTVASDNDQHPMNVRNYLDLKSFYNLKELKLTVEMACVDAGGHNPSLQIQWTLLLGLVESSQASHIVICLSPPQLEMGSMGGPYMKRLKCPLLDDWWAVLKGQAWPLLDGCLTSKASIPELGFMGETFCLFTPFCTQEYLGNMLEENIRSSLPRMSSLGRIVFWNEDKDSETHWYS</sequence>
<organism evidence="1 2">
    <name type="scientific">Meripilus lineatus</name>
    <dbReference type="NCBI Taxonomy" id="2056292"/>
    <lineage>
        <taxon>Eukaryota</taxon>
        <taxon>Fungi</taxon>
        <taxon>Dikarya</taxon>
        <taxon>Basidiomycota</taxon>
        <taxon>Agaricomycotina</taxon>
        <taxon>Agaricomycetes</taxon>
        <taxon>Polyporales</taxon>
        <taxon>Meripilaceae</taxon>
        <taxon>Meripilus</taxon>
    </lineage>
</organism>
<name>A0AAD5YH36_9APHY</name>
<evidence type="ECO:0000313" key="1">
    <source>
        <dbReference type="EMBL" id="KAJ3489812.1"/>
    </source>
</evidence>
<proteinExistence type="predicted"/>
<gene>
    <name evidence="1" type="ORF">NLI96_g1843</name>
</gene>
<protein>
    <submittedName>
        <fullName evidence="1">Uncharacterized protein</fullName>
    </submittedName>
</protein>
<accession>A0AAD5YH36</accession>
<keyword evidence="2" id="KW-1185">Reference proteome</keyword>
<reference evidence="1" key="1">
    <citation type="submission" date="2022-07" db="EMBL/GenBank/DDBJ databases">
        <title>Genome Sequence of Physisporinus lineatus.</title>
        <authorList>
            <person name="Buettner E."/>
        </authorList>
    </citation>
    <scope>NUCLEOTIDE SEQUENCE</scope>
    <source>
        <strain evidence="1">VT162</strain>
    </source>
</reference>
<evidence type="ECO:0000313" key="2">
    <source>
        <dbReference type="Proteomes" id="UP001212997"/>
    </source>
</evidence>
<dbReference type="AlphaFoldDB" id="A0AAD5YH36"/>